<feature type="compositionally biased region" description="Polar residues" evidence="1">
    <location>
        <begin position="45"/>
        <end position="58"/>
    </location>
</feature>
<gene>
    <name evidence="2" type="ORF">CTEN210_13010</name>
</gene>
<evidence type="ECO:0000256" key="1">
    <source>
        <dbReference type="SAM" id="MobiDB-lite"/>
    </source>
</evidence>
<evidence type="ECO:0000313" key="3">
    <source>
        <dbReference type="Proteomes" id="UP001054902"/>
    </source>
</evidence>
<name>A0AAD3D5Q1_9STRA</name>
<feature type="compositionally biased region" description="Polar residues" evidence="1">
    <location>
        <begin position="512"/>
        <end position="534"/>
    </location>
</feature>
<feature type="region of interest" description="Disordered" evidence="1">
    <location>
        <begin position="1118"/>
        <end position="1138"/>
    </location>
</feature>
<protein>
    <submittedName>
        <fullName evidence="2">Uncharacterized protein</fullName>
    </submittedName>
</protein>
<reference evidence="2 3" key="1">
    <citation type="journal article" date="2021" name="Sci. Rep.">
        <title>The genome of the diatom Chaetoceros tenuissimus carries an ancient integrated fragment of an extant virus.</title>
        <authorList>
            <person name="Hongo Y."/>
            <person name="Kimura K."/>
            <person name="Takaki Y."/>
            <person name="Yoshida Y."/>
            <person name="Baba S."/>
            <person name="Kobayashi G."/>
            <person name="Nagasaki K."/>
            <person name="Hano T."/>
            <person name="Tomaru Y."/>
        </authorList>
    </citation>
    <scope>NUCLEOTIDE SEQUENCE [LARGE SCALE GENOMIC DNA]</scope>
    <source>
        <strain evidence="2 3">NIES-3715</strain>
    </source>
</reference>
<organism evidence="2 3">
    <name type="scientific">Chaetoceros tenuissimus</name>
    <dbReference type="NCBI Taxonomy" id="426638"/>
    <lineage>
        <taxon>Eukaryota</taxon>
        <taxon>Sar</taxon>
        <taxon>Stramenopiles</taxon>
        <taxon>Ochrophyta</taxon>
        <taxon>Bacillariophyta</taxon>
        <taxon>Coscinodiscophyceae</taxon>
        <taxon>Chaetocerotophycidae</taxon>
        <taxon>Chaetocerotales</taxon>
        <taxon>Chaetocerotaceae</taxon>
        <taxon>Chaetoceros</taxon>
    </lineage>
</organism>
<feature type="region of interest" description="Disordered" evidence="1">
    <location>
        <begin position="512"/>
        <end position="551"/>
    </location>
</feature>
<comment type="caution">
    <text evidence="2">The sequence shown here is derived from an EMBL/GenBank/DDBJ whole genome shotgun (WGS) entry which is preliminary data.</text>
</comment>
<feature type="compositionally biased region" description="Basic and acidic residues" evidence="1">
    <location>
        <begin position="819"/>
        <end position="829"/>
    </location>
</feature>
<feature type="compositionally biased region" description="Polar residues" evidence="1">
    <location>
        <begin position="863"/>
        <end position="885"/>
    </location>
</feature>
<feature type="compositionally biased region" description="Polar residues" evidence="1">
    <location>
        <begin position="977"/>
        <end position="996"/>
    </location>
</feature>
<feature type="compositionally biased region" description="Pro residues" evidence="1">
    <location>
        <begin position="830"/>
        <end position="839"/>
    </location>
</feature>
<feature type="compositionally biased region" description="Low complexity" evidence="1">
    <location>
        <begin position="104"/>
        <end position="124"/>
    </location>
</feature>
<feature type="region of interest" description="Disordered" evidence="1">
    <location>
        <begin position="906"/>
        <end position="1000"/>
    </location>
</feature>
<feature type="compositionally biased region" description="Polar residues" evidence="1">
    <location>
        <begin position="143"/>
        <end position="168"/>
    </location>
</feature>
<feature type="compositionally biased region" description="Polar residues" evidence="1">
    <location>
        <begin position="430"/>
        <end position="444"/>
    </location>
</feature>
<feature type="region of interest" description="Disordered" evidence="1">
    <location>
        <begin position="806"/>
        <end position="890"/>
    </location>
</feature>
<feature type="region of interest" description="Disordered" evidence="1">
    <location>
        <begin position="27"/>
        <end position="65"/>
    </location>
</feature>
<feature type="compositionally biased region" description="Polar residues" evidence="1">
    <location>
        <begin position="395"/>
        <end position="411"/>
    </location>
</feature>
<feature type="compositionally biased region" description="Basic residues" evidence="1">
    <location>
        <begin position="680"/>
        <end position="697"/>
    </location>
</feature>
<feature type="region of interest" description="Disordered" evidence="1">
    <location>
        <begin position="245"/>
        <end position="270"/>
    </location>
</feature>
<feature type="region of interest" description="Disordered" evidence="1">
    <location>
        <begin position="463"/>
        <end position="482"/>
    </location>
</feature>
<dbReference type="Proteomes" id="UP001054902">
    <property type="component" value="Unassembled WGS sequence"/>
</dbReference>
<keyword evidence="3" id="KW-1185">Reference proteome</keyword>
<feature type="compositionally biased region" description="Acidic residues" evidence="1">
    <location>
        <begin position="915"/>
        <end position="936"/>
    </location>
</feature>
<feature type="region of interest" description="Disordered" evidence="1">
    <location>
        <begin position="104"/>
        <end position="168"/>
    </location>
</feature>
<sequence>MNKPMSIKDRIRAMNLEAERSSIHNIGYNKAVTPPSAFTKRKNTEVTSSTQSNTPKSHSSYEEETNAMAINVWRRRTAKDEKQDDEGTDVAEWNLSDLRKGTLAAATTSSSTPMTTSEQSVPVTPEEPKQEVKKEKPHHKNSFKNNYIQNLGRTSPIPRSSPITVSSPSWKFRSKLKPITRAPHTLALVQAMTTPPRHAVEENKIKDEGEEQDNKIQTKWNRNAVSMSPKKLALGSKFQRDGSESIANNGNASVSSFPVENTNKGRNALSMSPRKVGKIGLVNLQTFEKNTGNSVYSRNAVSMSPRRVNAFQSVSLKKVEKKVEEQVKTVQEEAEEMPMDELMDNSVASVNSVSSQPENEISNANNTLQQETSQHLIKRTPNRSKISDRIKAFSSAANGQSWKQKQQQSPRYTYPMPPSSIKRHNMQKYAHTSQQEDSSCASSERQSEKDDDSISVLTPMANHTPARLGAQPPTPNSYNSAYTSVASSGDGAVAGSYASQEQNISNQMFYSHMSTPSSSVQGDSNPLNHSNSSDVKNEDKVSTGESGVASPKHGQIVVTMPKQKNTLQSKLENDKQKAFARRARMMNRMQNKMPSELVAAQKKAQDGQVTRKWGVKTPNRDEVDSPSTRGTPGSIDADPTMNEVEVNMNAKKSVSNTISKKKQAEVSQAERPNTPTSGKMKAHLMKKLIHKRRQRRNQIHDSNSTADRPNAPLPSLKVQAETAKPSAKKEGSSIGDYCIRSRRIDRDLLMKAKSRKEAIVKIPIVKPKASMSEPKEPLPVKEENENRIQPVVEETVFDESPMKPIMPLKENAKTGNGMKLKEDIDRDEILPPPPPPPRQIPQQTMPQQLDEEDIPPLPPVIIRSTQNTSKDDSLNASSQDITVENPTEDIDEKILPMQEVLNDSVSVASSLLNEEGPDDEYEESLEFEDQDDEPEPVVDSFIVEDNYDEPEPAVDSFITDDLSPIRQNEVSKHALENSASYQNSPSKMESPEQSPEQRPGHIRDLITSQSTPVHANRHASLRNVGEMLFDPQGTPLESSFFEASAPVSPKMKPRITYKEAEEMFDADQQSNDPKTFRNHCADAFSDVSSARSDSTTSATSSAVSNAHRIIAERRARKNKEFEPTVESPKSNVSIEEEDNGRNLSIAQDLARKIMSSDADTSGSSLNDGNRKHLRGTEAIKEALLANRSSDVEASPMCVNQTADTDPASMSPSVDHGNDQYDDCSDSLEIIDTSMDEENISIDGKGDLKTRVHVIPLSPETNQSMNSTTSELDMDMDNSIFDQTTLDHSNADQTNLLEDGCQYPKPSFLSKPLTNFSDMVCGQTDDVDTSKEDSLNTSTASAVRISHIEEEDEDLPFDESCNEAVEVEYISNDTTTMQNETNMTNVTKSVFDDSSMLLNITKDLIRQDGEDHDFSNTIDYTNPNYISESSCDTSLDEIDYQISVYNR</sequence>
<proteinExistence type="predicted"/>
<feature type="region of interest" description="Disordered" evidence="1">
    <location>
        <begin position="393"/>
        <end position="455"/>
    </location>
</feature>
<dbReference type="EMBL" id="BLLK01000052">
    <property type="protein sequence ID" value="GFH56534.1"/>
    <property type="molecule type" value="Genomic_DNA"/>
</dbReference>
<accession>A0AAD3D5Q1</accession>
<feature type="compositionally biased region" description="Polar residues" evidence="1">
    <location>
        <begin position="245"/>
        <end position="265"/>
    </location>
</feature>
<evidence type="ECO:0000313" key="2">
    <source>
        <dbReference type="EMBL" id="GFH56534.1"/>
    </source>
</evidence>
<feature type="region of interest" description="Disordered" evidence="1">
    <location>
        <begin position="602"/>
        <end position="734"/>
    </location>
</feature>